<sequence length="91" mass="9920">MITTAEERSRALGALAAALRGQAYRVLVVGHHLTVTDQEGRRAEVWVQRRASDNGRLWFTRAGGAPICEVSRVMDAVVDVKGRFANTPDGT</sequence>
<dbReference type="EMBL" id="JACJII010000001">
    <property type="protein sequence ID" value="MBA9001739.1"/>
    <property type="molecule type" value="Genomic_DNA"/>
</dbReference>
<name>A0A7W3R6R9_9ACTN</name>
<dbReference type="Proteomes" id="UP000539313">
    <property type="component" value="Unassembled WGS sequence"/>
</dbReference>
<comment type="caution">
    <text evidence="1">The sequence shown here is derived from an EMBL/GenBank/DDBJ whole genome shotgun (WGS) entry which is preliminary data.</text>
</comment>
<reference evidence="1 2" key="1">
    <citation type="submission" date="2020-08" db="EMBL/GenBank/DDBJ databases">
        <title>Sequencing the genomes of 1000 actinobacteria strains.</title>
        <authorList>
            <person name="Klenk H.-P."/>
        </authorList>
    </citation>
    <scope>NUCLEOTIDE SEQUENCE [LARGE SCALE GENOMIC DNA]</scope>
    <source>
        <strain evidence="1 2">DSM 45823</strain>
    </source>
</reference>
<evidence type="ECO:0000313" key="1">
    <source>
        <dbReference type="EMBL" id="MBA9001739.1"/>
    </source>
</evidence>
<proteinExistence type="predicted"/>
<gene>
    <name evidence="1" type="ORF">HNR21_000621</name>
</gene>
<organism evidence="1 2">
    <name type="scientific">Thermomonospora cellulosilytica</name>
    <dbReference type="NCBI Taxonomy" id="1411118"/>
    <lineage>
        <taxon>Bacteria</taxon>
        <taxon>Bacillati</taxon>
        <taxon>Actinomycetota</taxon>
        <taxon>Actinomycetes</taxon>
        <taxon>Streptosporangiales</taxon>
        <taxon>Thermomonosporaceae</taxon>
        <taxon>Thermomonospora</taxon>
    </lineage>
</organism>
<keyword evidence="2" id="KW-1185">Reference proteome</keyword>
<evidence type="ECO:0000313" key="2">
    <source>
        <dbReference type="Proteomes" id="UP000539313"/>
    </source>
</evidence>
<accession>A0A7W3R6R9</accession>
<dbReference type="RefSeq" id="WP_182703952.1">
    <property type="nucleotide sequence ID" value="NZ_JACJII010000001.1"/>
</dbReference>
<protein>
    <submittedName>
        <fullName evidence="1">Uncharacterized protein</fullName>
    </submittedName>
</protein>
<dbReference type="AlphaFoldDB" id="A0A7W3R6R9"/>